<keyword evidence="3" id="KW-1185">Reference proteome</keyword>
<evidence type="ECO:0000256" key="1">
    <source>
        <dbReference type="SAM" id="MobiDB-lite"/>
    </source>
</evidence>
<dbReference type="AlphaFoldDB" id="A0A8H5TQ47"/>
<organism evidence="2 3">
    <name type="scientific">Fusarium heterosporum</name>
    <dbReference type="NCBI Taxonomy" id="42747"/>
    <lineage>
        <taxon>Eukaryota</taxon>
        <taxon>Fungi</taxon>
        <taxon>Dikarya</taxon>
        <taxon>Ascomycota</taxon>
        <taxon>Pezizomycotina</taxon>
        <taxon>Sordariomycetes</taxon>
        <taxon>Hypocreomycetidae</taxon>
        <taxon>Hypocreales</taxon>
        <taxon>Nectriaceae</taxon>
        <taxon>Fusarium</taxon>
        <taxon>Fusarium heterosporum species complex</taxon>
    </lineage>
</organism>
<dbReference type="Proteomes" id="UP000567885">
    <property type="component" value="Unassembled WGS sequence"/>
</dbReference>
<evidence type="ECO:0008006" key="4">
    <source>
        <dbReference type="Google" id="ProtNLM"/>
    </source>
</evidence>
<proteinExistence type="predicted"/>
<feature type="region of interest" description="Disordered" evidence="1">
    <location>
        <begin position="1"/>
        <end position="55"/>
    </location>
</feature>
<name>A0A8H5TQ47_FUSHE</name>
<reference evidence="2 3" key="1">
    <citation type="submission" date="2020-05" db="EMBL/GenBank/DDBJ databases">
        <title>Identification and distribution of gene clusters putatively required for synthesis of sphingolipid metabolism inhibitors in phylogenetically diverse species of the filamentous fungus Fusarium.</title>
        <authorList>
            <person name="Kim H.-S."/>
            <person name="Busman M."/>
            <person name="Brown D.W."/>
            <person name="Divon H."/>
            <person name="Uhlig S."/>
            <person name="Proctor R.H."/>
        </authorList>
    </citation>
    <scope>NUCLEOTIDE SEQUENCE [LARGE SCALE GENOMIC DNA]</scope>
    <source>
        <strain evidence="2 3">NRRL 20693</strain>
    </source>
</reference>
<evidence type="ECO:0000313" key="2">
    <source>
        <dbReference type="EMBL" id="KAF5674001.1"/>
    </source>
</evidence>
<sequence length="71" mass="7552">MDSGAPQSSPTGNVSGRRRSSGFMPAFAGLNEQKRGSDASAARRQSMTDQQVKGGLFSQFFHNNFGKNAGK</sequence>
<gene>
    <name evidence="2" type="ORF">FHETE_3061</name>
</gene>
<accession>A0A8H5TQ47</accession>
<dbReference type="EMBL" id="JAAGWQ010000050">
    <property type="protein sequence ID" value="KAF5674001.1"/>
    <property type="molecule type" value="Genomic_DNA"/>
</dbReference>
<dbReference type="OrthoDB" id="4158609at2759"/>
<protein>
    <recommendedName>
        <fullName evidence="4">Conidiation-specific expression protein</fullName>
    </recommendedName>
</protein>
<evidence type="ECO:0000313" key="3">
    <source>
        <dbReference type="Proteomes" id="UP000567885"/>
    </source>
</evidence>
<comment type="caution">
    <text evidence="2">The sequence shown here is derived from an EMBL/GenBank/DDBJ whole genome shotgun (WGS) entry which is preliminary data.</text>
</comment>
<feature type="compositionally biased region" description="Polar residues" evidence="1">
    <location>
        <begin position="1"/>
        <end position="14"/>
    </location>
</feature>